<organism evidence="2">
    <name type="scientific">Nocardia globerula</name>
    <dbReference type="NCBI Taxonomy" id="1818"/>
    <lineage>
        <taxon>Bacteria</taxon>
        <taxon>Bacillati</taxon>
        <taxon>Actinomycetota</taxon>
        <taxon>Actinomycetes</taxon>
        <taxon>Mycobacteriales</taxon>
        <taxon>Nocardiaceae</taxon>
        <taxon>Nocardia</taxon>
    </lineage>
</organism>
<accession>A0A652YM93</accession>
<reference evidence="2" key="1">
    <citation type="submission" date="2019-07" db="EMBL/GenBank/DDBJ databases">
        <title>Genomic Encyclopedia of Type Strains, Phase IV (KMG-IV): sequencing the most valuable type-strain genomes for metagenomic binning, comparative biology and taxonomic classification.</title>
        <authorList>
            <person name="Goeker M."/>
        </authorList>
    </citation>
    <scope>NUCLEOTIDE SEQUENCE</scope>
    <source>
        <strain evidence="2">DSM 44596</strain>
    </source>
</reference>
<gene>
    <name evidence="2" type="ORF">FNL38_1052</name>
</gene>
<evidence type="ECO:0000256" key="1">
    <source>
        <dbReference type="SAM" id="MobiDB-lite"/>
    </source>
</evidence>
<dbReference type="EMBL" id="VNIQ01000005">
    <property type="protein sequence ID" value="TYQ02853.1"/>
    <property type="molecule type" value="Genomic_DNA"/>
</dbReference>
<protein>
    <recommendedName>
        <fullName evidence="3">PI-type proteinase</fullName>
    </recommendedName>
</protein>
<feature type="region of interest" description="Disordered" evidence="1">
    <location>
        <begin position="1"/>
        <end position="66"/>
    </location>
</feature>
<sequence>MNPGGTLTDKQARTGEGPPDDIETVHTDPSSENAVGDVQSDPSGGETWSDEGGATTQGPATDPHSR</sequence>
<dbReference type="AlphaFoldDB" id="A0A652YM93"/>
<proteinExistence type="predicted"/>
<comment type="caution">
    <text evidence="2">The sequence shown here is derived from an EMBL/GenBank/DDBJ whole genome shotgun (WGS) entry which is preliminary data.</text>
</comment>
<evidence type="ECO:0008006" key="3">
    <source>
        <dbReference type="Google" id="ProtNLM"/>
    </source>
</evidence>
<name>A0A652YM93_NOCGL</name>
<evidence type="ECO:0000313" key="2">
    <source>
        <dbReference type="EMBL" id="TYQ02853.1"/>
    </source>
</evidence>